<dbReference type="SUPFAM" id="SSF57783">
    <property type="entry name" value="Zinc beta-ribbon"/>
    <property type="match status" value="1"/>
</dbReference>
<keyword evidence="12 13" id="KW-0804">Transcription</keyword>
<keyword evidence="3 13" id="KW-0639">Primosome</keyword>
<dbReference type="InterPro" id="IPR036977">
    <property type="entry name" value="DNA_primase_Znf_CHC2"/>
</dbReference>
<keyword evidence="8" id="KW-0863">Zinc-finger</keyword>
<keyword evidence="2 13" id="KW-0240">DNA-directed RNA polymerase</keyword>
<keyword evidence="6 13" id="KW-0235">DNA replication</keyword>
<dbReference type="EMBL" id="SKBM01000010">
    <property type="protein sequence ID" value="TCZ61346.1"/>
    <property type="molecule type" value="Genomic_DNA"/>
</dbReference>
<dbReference type="GO" id="GO:0003677">
    <property type="term" value="F:DNA binding"/>
    <property type="evidence" value="ECO:0007669"/>
    <property type="project" value="UniProtKB-KW"/>
</dbReference>
<evidence type="ECO:0000256" key="10">
    <source>
        <dbReference type="ARBA" id="ARBA00022842"/>
    </source>
</evidence>
<reference evidence="16 17" key="1">
    <citation type="submission" date="2019-03" db="EMBL/GenBank/DDBJ databases">
        <title>Paracraurococcus aquatilis NE82 genome sequence.</title>
        <authorList>
            <person name="Zhao Y."/>
            <person name="Du Z."/>
        </authorList>
    </citation>
    <scope>NUCLEOTIDE SEQUENCE [LARGE SCALE GENOMIC DNA]</scope>
    <source>
        <strain evidence="16 17">NE82</strain>
    </source>
</reference>
<dbReference type="NCBIfam" id="TIGR01391">
    <property type="entry name" value="dnaG"/>
    <property type="match status" value="1"/>
</dbReference>
<dbReference type="PANTHER" id="PTHR30313">
    <property type="entry name" value="DNA PRIMASE"/>
    <property type="match status" value="1"/>
</dbReference>
<dbReference type="Gene3D" id="3.40.1360.10">
    <property type="match status" value="1"/>
</dbReference>
<keyword evidence="10" id="KW-0460">Magnesium</keyword>
<dbReference type="InterPro" id="IPR030846">
    <property type="entry name" value="DnaG_bac"/>
</dbReference>
<dbReference type="Pfam" id="PF08275">
    <property type="entry name" value="DNAG_N"/>
    <property type="match status" value="1"/>
</dbReference>
<evidence type="ECO:0000256" key="12">
    <source>
        <dbReference type="ARBA" id="ARBA00023163"/>
    </source>
</evidence>
<comment type="similarity">
    <text evidence="13">Belongs to the DnaG primase family.</text>
</comment>
<dbReference type="OrthoDB" id="9803773at2"/>
<dbReference type="Pfam" id="PF01807">
    <property type="entry name" value="Zn_ribbon_DnaG"/>
    <property type="match status" value="1"/>
</dbReference>
<dbReference type="Proteomes" id="UP000295023">
    <property type="component" value="Unassembled WGS sequence"/>
</dbReference>
<dbReference type="GO" id="GO:1990077">
    <property type="term" value="C:primosome complex"/>
    <property type="evidence" value="ECO:0007669"/>
    <property type="project" value="UniProtKB-KW"/>
</dbReference>
<dbReference type="InterPro" id="IPR013264">
    <property type="entry name" value="DNAG_N"/>
</dbReference>
<dbReference type="GO" id="GO:0006269">
    <property type="term" value="P:DNA replication, synthesis of primer"/>
    <property type="evidence" value="ECO:0007669"/>
    <property type="project" value="UniProtKB-UniRule"/>
</dbReference>
<evidence type="ECO:0000256" key="3">
    <source>
        <dbReference type="ARBA" id="ARBA00022515"/>
    </source>
</evidence>
<evidence type="ECO:0000256" key="2">
    <source>
        <dbReference type="ARBA" id="ARBA00022478"/>
    </source>
</evidence>
<dbReference type="RefSeq" id="WP_132289296.1">
    <property type="nucleotide sequence ID" value="NZ_SKBM01000010.1"/>
</dbReference>
<dbReference type="InterPro" id="IPR034151">
    <property type="entry name" value="TOPRIM_DnaG_bac"/>
</dbReference>
<comment type="caution">
    <text evidence="13">Lacks conserved residue(s) required for the propagation of feature annotation.</text>
</comment>
<evidence type="ECO:0000256" key="8">
    <source>
        <dbReference type="ARBA" id="ARBA00022771"/>
    </source>
</evidence>
<evidence type="ECO:0000256" key="9">
    <source>
        <dbReference type="ARBA" id="ARBA00022833"/>
    </source>
</evidence>
<dbReference type="HAMAP" id="MF_00974">
    <property type="entry name" value="DNA_primase_DnaG"/>
    <property type="match status" value="1"/>
</dbReference>
<comment type="subunit">
    <text evidence="13">Monomer. Interacts with DnaB.</text>
</comment>
<dbReference type="InterPro" id="IPR037068">
    <property type="entry name" value="DNA_primase_core_N_sf"/>
</dbReference>
<proteinExistence type="inferred from homology"/>
<dbReference type="GO" id="GO:0000428">
    <property type="term" value="C:DNA-directed RNA polymerase complex"/>
    <property type="evidence" value="ECO:0007669"/>
    <property type="project" value="UniProtKB-KW"/>
</dbReference>
<dbReference type="InterPro" id="IPR002694">
    <property type="entry name" value="Znf_CHC2"/>
</dbReference>
<evidence type="ECO:0000256" key="6">
    <source>
        <dbReference type="ARBA" id="ARBA00022705"/>
    </source>
</evidence>
<dbReference type="Gene3D" id="3.90.580.10">
    <property type="entry name" value="Zinc finger, CHC2-type domain"/>
    <property type="match status" value="1"/>
</dbReference>
<dbReference type="Pfam" id="PF13662">
    <property type="entry name" value="Toprim_4"/>
    <property type="match status" value="1"/>
</dbReference>
<evidence type="ECO:0000313" key="16">
    <source>
        <dbReference type="EMBL" id="TCZ61346.1"/>
    </source>
</evidence>
<dbReference type="PROSITE" id="PS50880">
    <property type="entry name" value="TOPRIM"/>
    <property type="match status" value="1"/>
</dbReference>
<evidence type="ECO:0000256" key="13">
    <source>
        <dbReference type="HAMAP-Rule" id="MF_00974"/>
    </source>
</evidence>
<evidence type="ECO:0000256" key="14">
    <source>
        <dbReference type="SAM" id="MobiDB-lite"/>
    </source>
</evidence>
<evidence type="ECO:0000256" key="1">
    <source>
        <dbReference type="ARBA" id="ARBA00001947"/>
    </source>
</evidence>
<dbReference type="GO" id="GO:0008270">
    <property type="term" value="F:zinc ion binding"/>
    <property type="evidence" value="ECO:0007669"/>
    <property type="project" value="UniProtKB-KW"/>
</dbReference>
<evidence type="ECO:0000313" key="17">
    <source>
        <dbReference type="Proteomes" id="UP000295023"/>
    </source>
</evidence>
<organism evidence="16 17">
    <name type="scientific">Roseicella aquatilis</name>
    <dbReference type="NCBI Taxonomy" id="2527868"/>
    <lineage>
        <taxon>Bacteria</taxon>
        <taxon>Pseudomonadati</taxon>
        <taxon>Pseudomonadota</taxon>
        <taxon>Alphaproteobacteria</taxon>
        <taxon>Acetobacterales</taxon>
        <taxon>Roseomonadaceae</taxon>
        <taxon>Roseicella</taxon>
    </lineage>
</organism>
<accession>A0A4R4DJ98</accession>
<keyword evidence="4 13" id="KW-0808">Transferase</keyword>
<gene>
    <name evidence="13" type="primary">dnaG</name>
    <name evidence="16" type="ORF">EXY23_12440</name>
</gene>
<dbReference type="FunFam" id="3.40.1360.10:FF:000002">
    <property type="entry name" value="DNA primase"/>
    <property type="match status" value="1"/>
</dbReference>
<evidence type="ECO:0000256" key="4">
    <source>
        <dbReference type="ARBA" id="ARBA00022679"/>
    </source>
</evidence>
<name>A0A4R4DJ98_9PROT</name>
<dbReference type="InterPro" id="IPR006171">
    <property type="entry name" value="TOPRIM_dom"/>
</dbReference>
<evidence type="ECO:0000256" key="7">
    <source>
        <dbReference type="ARBA" id="ARBA00022723"/>
    </source>
</evidence>
<sequence>MALPPAFLDELRARTPLHGLIGRKTRLARNGRQWKGCCPFHNEKTPSFYVYDDHFHCFGCGAHGDAITFLMRAEGASFPEAVERLAGEAGMEVPKPTPQAAARERRARDLYGVLAAAEAAYRRRLFLPEGRQALDYLRRRGLSEETIARFGLGWSGEGRGALAAELKGEGIEPAQLVAAGLMKPRDPDRPEAGLSDMFFGRVMFPIRDRRGRTISFGGRILGEGQPKYVNGPETELFRKRQGLYGLDLAREGAFRGAPVLVVEGYMDVIALHQAGFAGAVAPLGTALTTEQLELLWQVSPEPVLCFDGDAAGARAAARAAELAMPLLTSERSLKLATLTGGEDPDTLIKKGGARAFQPVLDAAKPLSAALYDLLTAGRPRETPEQRAALRGRLEEVARLIPDRILSGEYRRALLDRFFEGSRRPAPGPGAGRAPWPRRGEKPMGVPNLQRQPIDQAGIRLARARNLLAILLRHPALLPDVEESLMALDLPEGECRVLREGMLDWLRGAELLDSAALAGHLAQHGMESAATWATRAAGLCAAAQPDAQPKEALDGWWHFFDLLRGEAELIRDRAEAERLLVENNDPAAQQRLIRLTEALAALRGGETEPMPEEESYGGSKASRDSTIG</sequence>
<dbReference type="SMART" id="SM00493">
    <property type="entry name" value="TOPRIM"/>
    <property type="match status" value="1"/>
</dbReference>
<dbReference type="AlphaFoldDB" id="A0A4R4DJ98"/>
<feature type="region of interest" description="Disordered" evidence="14">
    <location>
        <begin position="602"/>
        <end position="627"/>
    </location>
</feature>
<keyword evidence="7" id="KW-0479">Metal-binding</keyword>
<evidence type="ECO:0000256" key="11">
    <source>
        <dbReference type="ARBA" id="ARBA00023125"/>
    </source>
</evidence>
<evidence type="ECO:0000256" key="5">
    <source>
        <dbReference type="ARBA" id="ARBA00022695"/>
    </source>
</evidence>
<dbReference type="InterPro" id="IPR006295">
    <property type="entry name" value="DNA_primase_DnaG"/>
</dbReference>
<dbReference type="PANTHER" id="PTHR30313:SF2">
    <property type="entry name" value="DNA PRIMASE"/>
    <property type="match status" value="1"/>
</dbReference>
<dbReference type="InterPro" id="IPR050219">
    <property type="entry name" value="DnaG_primase"/>
</dbReference>
<protein>
    <recommendedName>
        <fullName evidence="13">DNA primase</fullName>
        <ecNumber evidence="13">2.7.7.101</ecNumber>
    </recommendedName>
</protein>
<dbReference type="FunFam" id="3.90.580.10:FF:000001">
    <property type="entry name" value="DNA primase"/>
    <property type="match status" value="1"/>
</dbReference>
<dbReference type="GO" id="GO:0005737">
    <property type="term" value="C:cytoplasm"/>
    <property type="evidence" value="ECO:0007669"/>
    <property type="project" value="TreeGrafter"/>
</dbReference>
<comment type="function">
    <text evidence="13">RNA polymerase that catalyzes the synthesis of short RNA molecules used as primers for DNA polymerase during DNA replication.</text>
</comment>
<keyword evidence="17" id="KW-1185">Reference proteome</keyword>
<comment type="caution">
    <text evidence="16">The sequence shown here is derived from an EMBL/GenBank/DDBJ whole genome shotgun (WGS) entry which is preliminary data.</text>
</comment>
<keyword evidence="11 13" id="KW-0238">DNA-binding</keyword>
<comment type="cofactor">
    <cofactor evidence="1">
        <name>Zn(2+)</name>
        <dbReference type="ChEBI" id="CHEBI:29105"/>
    </cofactor>
</comment>
<keyword evidence="5 13" id="KW-0548">Nucleotidyltransferase</keyword>
<dbReference type="SMART" id="SM00400">
    <property type="entry name" value="ZnF_CHCC"/>
    <property type="match status" value="1"/>
</dbReference>
<feature type="region of interest" description="Disordered" evidence="14">
    <location>
        <begin position="422"/>
        <end position="448"/>
    </location>
</feature>
<dbReference type="SUPFAM" id="SSF56731">
    <property type="entry name" value="DNA primase core"/>
    <property type="match status" value="1"/>
</dbReference>
<dbReference type="CDD" id="cd03364">
    <property type="entry name" value="TOPRIM_DnaG_primases"/>
    <property type="match status" value="1"/>
</dbReference>
<comment type="catalytic activity">
    <reaction evidence="13">
        <text>ssDNA + n NTP = ssDNA/pppN(pN)n-1 hybrid + (n-1) diphosphate.</text>
        <dbReference type="EC" id="2.7.7.101"/>
    </reaction>
</comment>
<keyword evidence="9" id="KW-0862">Zinc</keyword>
<dbReference type="EC" id="2.7.7.101" evidence="13"/>
<evidence type="ECO:0000259" key="15">
    <source>
        <dbReference type="PROSITE" id="PS50880"/>
    </source>
</evidence>
<dbReference type="Gene3D" id="3.90.980.10">
    <property type="entry name" value="DNA primase, catalytic core, N-terminal domain"/>
    <property type="match status" value="1"/>
</dbReference>
<feature type="domain" description="Toprim" evidence="15">
    <location>
        <begin position="257"/>
        <end position="339"/>
    </location>
</feature>
<dbReference type="GO" id="GO:0003899">
    <property type="term" value="F:DNA-directed RNA polymerase activity"/>
    <property type="evidence" value="ECO:0007669"/>
    <property type="project" value="UniProtKB-UniRule"/>
</dbReference>